<evidence type="ECO:0000313" key="2">
    <source>
        <dbReference type="WBParaSite" id="JU765_v2.g14593.t1"/>
    </source>
</evidence>
<organism evidence="1 2">
    <name type="scientific">Panagrolaimus sp. JU765</name>
    <dbReference type="NCBI Taxonomy" id="591449"/>
    <lineage>
        <taxon>Eukaryota</taxon>
        <taxon>Metazoa</taxon>
        <taxon>Ecdysozoa</taxon>
        <taxon>Nematoda</taxon>
        <taxon>Chromadorea</taxon>
        <taxon>Rhabditida</taxon>
        <taxon>Tylenchina</taxon>
        <taxon>Panagrolaimomorpha</taxon>
        <taxon>Panagrolaimoidea</taxon>
        <taxon>Panagrolaimidae</taxon>
        <taxon>Panagrolaimus</taxon>
    </lineage>
</organism>
<evidence type="ECO:0000313" key="1">
    <source>
        <dbReference type="Proteomes" id="UP000887576"/>
    </source>
</evidence>
<dbReference type="WBParaSite" id="JU765_v2.g14593.t1">
    <property type="protein sequence ID" value="JU765_v2.g14593.t1"/>
    <property type="gene ID" value="JU765_v2.g14593"/>
</dbReference>
<accession>A0AC34QBM7</accession>
<protein>
    <submittedName>
        <fullName evidence="2">C-type lectin domain-containing protein</fullName>
    </submittedName>
</protein>
<proteinExistence type="predicted"/>
<dbReference type="Proteomes" id="UP000887576">
    <property type="component" value="Unplaced"/>
</dbReference>
<sequence>MKTAKLNGGSASAVWGWTKDNELMTFSDWDPTETQSGNCTMVKTNSLWSAVDCETKNRFVCQIPAQFSYCDDGWTYYKQTNSCYKRFMDRDGISHPAAENNCVDQGGHLASIHSSEENSFVGDLTAIAYKTYYMASVAWIGGKRETNDGPWYWTDGTTFDYTNWGRDYDYTDLYYMLLYPDYTDTYDNQINAWEGSVQCCAYHYVCQKSPSLLSLD</sequence>
<name>A0AC34QBM7_9BILA</name>
<reference evidence="2" key="1">
    <citation type="submission" date="2022-11" db="UniProtKB">
        <authorList>
            <consortium name="WormBaseParasite"/>
        </authorList>
    </citation>
    <scope>IDENTIFICATION</scope>
</reference>